<feature type="signal peptide" evidence="1">
    <location>
        <begin position="1"/>
        <end position="41"/>
    </location>
</feature>
<name>A0AAE1LCR3_9NEOP</name>
<feature type="non-terminal residue" evidence="2">
    <location>
        <position position="1"/>
    </location>
</feature>
<dbReference type="AlphaFoldDB" id="A0AAE1LCR3"/>
<evidence type="ECO:0000313" key="3">
    <source>
        <dbReference type="Proteomes" id="UP001219518"/>
    </source>
</evidence>
<feature type="chain" id="PRO_5042236552" evidence="1">
    <location>
        <begin position="42"/>
        <end position="110"/>
    </location>
</feature>
<gene>
    <name evidence="2" type="ORF">KUF71_005526</name>
</gene>
<sequence length="110" mass="10742">HQSCPRLQSALSFSRTQPHLPANMKVLVAVLLVALVAPALSAPAPEPAPKPSGGVVLLNGGLVPASTLVVGPGGGIVSTSGLVPVSSLGLAGHPTLLTTHGGLLSPLVLA</sequence>
<keyword evidence="3" id="KW-1185">Reference proteome</keyword>
<accession>A0AAE1LCR3</accession>
<proteinExistence type="predicted"/>
<keyword evidence="1" id="KW-0732">Signal</keyword>
<evidence type="ECO:0000313" key="2">
    <source>
        <dbReference type="EMBL" id="KAK3914838.1"/>
    </source>
</evidence>
<protein>
    <submittedName>
        <fullName evidence="2">Acyl-CoA dehydrogenase family member 10</fullName>
    </submittedName>
</protein>
<evidence type="ECO:0000256" key="1">
    <source>
        <dbReference type="SAM" id="SignalP"/>
    </source>
</evidence>
<dbReference type="Proteomes" id="UP001219518">
    <property type="component" value="Unassembled WGS sequence"/>
</dbReference>
<comment type="caution">
    <text evidence="2">The sequence shown here is derived from an EMBL/GenBank/DDBJ whole genome shotgun (WGS) entry which is preliminary data.</text>
</comment>
<dbReference type="EMBL" id="JAHWGI010000394">
    <property type="protein sequence ID" value="KAK3914838.1"/>
    <property type="molecule type" value="Genomic_DNA"/>
</dbReference>
<reference evidence="2" key="2">
    <citation type="journal article" date="2023" name="BMC Genomics">
        <title>Pest status, molecular evolution, and epigenetic factors derived from the genome assembly of Frankliniella fusca, a thysanopteran phytovirus vector.</title>
        <authorList>
            <person name="Catto M.A."/>
            <person name="Labadie P.E."/>
            <person name="Jacobson A.L."/>
            <person name="Kennedy G.G."/>
            <person name="Srinivasan R."/>
            <person name="Hunt B.G."/>
        </authorList>
    </citation>
    <scope>NUCLEOTIDE SEQUENCE</scope>
    <source>
        <strain evidence="2">PL_HMW_Pooled</strain>
    </source>
</reference>
<organism evidence="2 3">
    <name type="scientific">Frankliniella fusca</name>
    <dbReference type="NCBI Taxonomy" id="407009"/>
    <lineage>
        <taxon>Eukaryota</taxon>
        <taxon>Metazoa</taxon>
        <taxon>Ecdysozoa</taxon>
        <taxon>Arthropoda</taxon>
        <taxon>Hexapoda</taxon>
        <taxon>Insecta</taxon>
        <taxon>Pterygota</taxon>
        <taxon>Neoptera</taxon>
        <taxon>Paraneoptera</taxon>
        <taxon>Thysanoptera</taxon>
        <taxon>Terebrantia</taxon>
        <taxon>Thripoidea</taxon>
        <taxon>Thripidae</taxon>
        <taxon>Frankliniella</taxon>
    </lineage>
</organism>
<reference evidence="2" key="1">
    <citation type="submission" date="2021-07" db="EMBL/GenBank/DDBJ databases">
        <authorList>
            <person name="Catto M.A."/>
            <person name="Jacobson A."/>
            <person name="Kennedy G."/>
            <person name="Labadie P."/>
            <person name="Hunt B.G."/>
            <person name="Srinivasan R."/>
        </authorList>
    </citation>
    <scope>NUCLEOTIDE SEQUENCE</scope>
    <source>
        <strain evidence="2">PL_HMW_Pooled</strain>
        <tissue evidence="2">Head</tissue>
    </source>
</reference>